<dbReference type="STRING" id="54915.ADS79_02900"/>
<gene>
    <name evidence="3" type="ORF">ADS79_02900</name>
    <name evidence="2" type="ORF">BRE01_14100</name>
</gene>
<feature type="transmembrane region" description="Helical" evidence="1">
    <location>
        <begin position="35"/>
        <end position="53"/>
    </location>
</feature>
<reference evidence="3" key="2">
    <citation type="submission" date="2015-07" db="EMBL/GenBank/DDBJ databases">
        <title>MeaNS - Measles Nucleotide Surveillance Program.</title>
        <authorList>
            <person name="Tran T."/>
            <person name="Druce J."/>
        </authorList>
    </citation>
    <scope>NUCLEOTIDE SEQUENCE</scope>
    <source>
        <strain evidence="3">DSM 9887</strain>
    </source>
</reference>
<dbReference type="OrthoDB" id="2475130at2"/>
<evidence type="ECO:0000313" key="3">
    <source>
        <dbReference type="EMBL" id="KNB74648.1"/>
    </source>
</evidence>
<dbReference type="RefSeq" id="WP_049736899.1">
    <property type="nucleotide sequence ID" value="NZ_BJON01000006.1"/>
</dbReference>
<keyword evidence="1" id="KW-0812">Transmembrane</keyword>
<proteinExistence type="predicted"/>
<keyword evidence="5" id="KW-1185">Reference proteome</keyword>
<dbReference type="AlphaFoldDB" id="A0A0K9Z0Z1"/>
<feature type="transmembrane region" description="Helical" evidence="1">
    <location>
        <begin position="7"/>
        <end position="23"/>
    </location>
</feature>
<sequence length="61" mass="6831">MGPTRLRYTMIGFIIGVFIVYMKDLPIGEGTRFAAPFYLAGVGLLIDGIILRLKQRKGNEE</sequence>
<dbReference type="Proteomes" id="UP000036834">
    <property type="component" value="Unassembled WGS sequence"/>
</dbReference>
<reference evidence="4" key="1">
    <citation type="submission" date="2015-07" db="EMBL/GenBank/DDBJ databases">
        <title>Genome sequencing project for genomic taxonomy and phylogenomics of Bacillus-like bacteria.</title>
        <authorList>
            <person name="Liu B."/>
            <person name="Wang J."/>
            <person name="Zhu Y."/>
            <person name="Liu G."/>
            <person name="Chen Q."/>
            <person name="Chen Z."/>
            <person name="Lan J."/>
            <person name="Che J."/>
            <person name="Ge C."/>
            <person name="Shi H."/>
            <person name="Pan Z."/>
            <person name="Liu X."/>
        </authorList>
    </citation>
    <scope>NUCLEOTIDE SEQUENCE [LARGE SCALE GENOMIC DNA]</scope>
    <source>
        <strain evidence="4">DSM 9887</strain>
    </source>
</reference>
<dbReference type="EMBL" id="BJON01000006">
    <property type="protein sequence ID" value="GED67708.1"/>
    <property type="molecule type" value="Genomic_DNA"/>
</dbReference>
<keyword evidence="1" id="KW-1133">Transmembrane helix</keyword>
<keyword evidence="1" id="KW-0472">Membrane</keyword>
<dbReference type="EMBL" id="LGIQ01000002">
    <property type="protein sequence ID" value="KNB74648.1"/>
    <property type="molecule type" value="Genomic_DNA"/>
</dbReference>
<evidence type="ECO:0000313" key="2">
    <source>
        <dbReference type="EMBL" id="GED67708.1"/>
    </source>
</evidence>
<reference evidence="2 5" key="3">
    <citation type="submission" date="2019-06" db="EMBL/GenBank/DDBJ databases">
        <title>Whole genome shotgun sequence of Brevibacillus reuszeri NBRC 15719.</title>
        <authorList>
            <person name="Hosoyama A."/>
            <person name="Uohara A."/>
            <person name="Ohji S."/>
            <person name="Ichikawa N."/>
        </authorList>
    </citation>
    <scope>NUCLEOTIDE SEQUENCE [LARGE SCALE GENOMIC DNA]</scope>
    <source>
        <strain evidence="2 5">NBRC 15719</strain>
    </source>
</reference>
<evidence type="ECO:0000313" key="4">
    <source>
        <dbReference type="Proteomes" id="UP000036834"/>
    </source>
</evidence>
<evidence type="ECO:0000313" key="5">
    <source>
        <dbReference type="Proteomes" id="UP000319578"/>
    </source>
</evidence>
<dbReference type="Proteomes" id="UP000319578">
    <property type="component" value="Unassembled WGS sequence"/>
</dbReference>
<name>A0A0K9Z0Z1_9BACL</name>
<dbReference type="PATRIC" id="fig|54915.3.peg.5748"/>
<organism evidence="3 4">
    <name type="scientific">Brevibacillus reuszeri</name>
    <dbReference type="NCBI Taxonomy" id="54915"/>
    <lineage>
        <taxon>Bacteria</taxon>
        <taxon>Bacillati</taxon>
        <taxon>Bacillota</taxon>
        <taxon>Bacilli</taxon>
        <taxon>Bacillales</taxon>
        <taxon>Paenibacillaceae</taxon>
        <taxon>Brevibacillus</taxon>
    </lineage>
</organism>
<accession>A0A0K9Z0Z1</accession>
<comment type="caution">
    <text evidence="3">The sequence shown here is derived from an EMBL/GenBank/DDBJ whole genome shotgun (WGS) entry which is preliminary data.</text>
</comment>
<protein>
    <submittedName>
        <fullName evidence="3">Uncharacterized protein</fullName>
    </submittedName>
</protein>
<evidence type="ECO:0000256" key="1">
    <source>
        <dbReference type="SAM" id="Phobius"/>
    </source>
</evidence>